<evidence type="ECO:0000313" key="2">
    <source>
        <dbReference type="Proteomes" id="UP000294829"/>
    </source>
</evidence>
<dbReference type="PANTHER" id="PTHR30143:SF0">
    <property type="entry name" value="2-KETO-4-PENTENOATE HYDRATASE"/>
    <property type="match status" value="1"/>
</dbReference>
<dbReference type="SUPFAM" id="SSF56529">
    <property type="entry name" value="FAH"/>
    <property type="match status" value="1"/>
</dbReference>
<dbReference type="InterPro" id="IPR036663">
    <property type="entry name" value="Fumarylacetoacetase_C_sf"/>
</dbReference>
<protein>
    <submittedName>
        <fullName evidence="1">4-oxalocrotonate decarboxylase</fullName>
    </submittedName>
</protein>
<sequence>MLTPTQVTTYADQFLEARAKSTTLRPFPANAKISIADAYQIAREIQAKRIAAGEEQVGRKIGFANHALWNKYGRNAPIHELIWTPLFSSTIRFMDQTHGVQSLAGALQPRLAPELIFKIGQTPSPDATVEEIADCLEWMAHGFEIVVCPFPKWEFNIADAIAAFALHGAFLIGEPHQLASTSRHNLGSILANTSVSLSCDSTLLSAGFGSDFIESPLHAIWHLQQLLKDQPDTPTLQAGEIISTGTWTDLTPVKSGQTWSSAFSGASLAGLSVSFID</sequence>
<proteinExistence type="predicted"/>
<organism evidence="1 2">
    <name type="scientific">Sapientia aquatica</name>
    <dbReference type="NCBI Taxonomy" id="1549640"/>
    <lineage>
        <taxon>Bacteria</taxon>
        <taxon>Pseudomonadati</taxon>
        <taxon>Pseudomonadota</taxon>
        <taxon>Betaproteobacteria</taxon>
        <taxon>Burkholderiales</taxon>
        <taxon>Oxalobacteraceae</taxon>
        <taxon>Sapientia</taxon>
    </lineage>
</organism>
<keyword evidence="2" id="KW-1185">Reference proteome</keyword>
<dbReference type="GO" id="GO:0008684">
    <property type="term" value="F:2-oxopent-4-enoate hydratase activity"/>
    <property type="evidence" value="ECO:0007669"/>
    <property type="project" value="TreeGrafter"/>
</dbReference>
<evidence type="ECO:0000313" key="1">
    <source>
        <dbReference type="EMBL" id="TDK65293.1"/>
    </source>
</evidence>
<dbReference type="Gene3D" id="3.90.850.10">
    <property type="entry name" value="Fumarylacetoacetase-like, C-terminal domain"/>
    <property type="match status" value="1"/>
</dbReference>
<dbReference type="EMBL" id="SMYL01000006">
    <property type="protein sequence ID" value="TDK65293.1"/>
    <property type="molecule type" value="Genomic_DNA"/>
</dbReference>
<dbReference type="AlphaFoldDB" id="A0A4R5W2B9"/>
<dbReference type="Proteomes" id="UP000294829">
    <property type="component" value="Unassembled WGS sequence"/>
</dbReference>
<dbReference type="OrthoDB" id="9792137at2"/>
<reference evidence="1 2" key="1">
    <citation type="submission" date="2019-03" db="EMBL/GenBank/DDBJ databases">
        <title>Sapientia aquatica gen. nov., sp. nov., isolated from a crater lake.</title>
        <authorList>
            <person name="Felfoldi T."/>
            <person name="Szabo A."/>
            <person name="Toth E."/>
            <person name="Schumann P."/>
            <person name="Keki Z."/>
            <person name="Marialigeti K."/>
            <person name="Mathe I."/>
        </authorList>
    </citation>
    <scope>NUCLEOTIDE SEQUENCE [LARGE SCALE GENOMIC DNA]</scope>
    <source>
        <strain evidence="1 2">SA-152</strain>
    </source>
</reference>
<name>A0A4R5W2B9_9BURK</name>
<dbReference type="InterPro" id="IPR050772">
    <property type="entry name" value="Hydratase-Decarb/MhpD_sf"/>
</dbReference>
<dbReference type="GO" id="GO:0005737">
    <property type="term" value="C:cytoplasm"/>
    <property type="evidence" value="ECO:0007669"/>
    <property type="project" value="TreeGrafter"/>
</dbReference>
<gene>
    <name evidence="1" type="ORF">E2I14_12775</name>
</gene>
<accession>A0A4R5W2B9</accession>
<dbReference type="RefSeq" id="WP_133329112.1">
    <property type="nucleotide sequence ID" value="NZ_SMYL01000006.1"/>
</dbReference>
<dbReference type="PANTHER" id="PTHR30143">
    <property type="entry name" value="ACID HYDRATASE"/>
    <property type="match status" value="1"/>
</dbReference>
<comment type="caution">
    <text evidence="1">The sequence shown here is derived from an EMBL/GenBank/DDBJ whole genome shotgun (WGS) entry which is preliminary data.</text>
</comment>